<reference evidence="4" key="1">
    <citation type="journal article" date="2016" name="Nature">
        <title>The genome of the seagrass Zostera marina reveals angiosperm adaptation to the sea.</title>
        <authorList>
            <person name="Olsen J.L."/>
            <person name="Rouze P."/>
            <person name="Verhelst B."/>
            <person name="Lin Y.-C."/>
            <person name="Bayer T."/>
            <person name="Collen J."/>
            <person name="Dattolo E."/>
            <person name="De Paoli E."/>
            <person name="Dittami S."/>
            <person name="Maumus F."/>
            <person name="Michel G."/>
            <person name="Kersting A."/>
            <person name="Lauritano C."/>
            <person name="Lohaus R."/>
            <person name="Toepel M."/>
            <person name="Tonon T."/>
            <person name="Vanneste K."/>
            <person name="Amirebrahimi M."/>
            <person name="Brakel J."/>
            <person name="Bostroem C."/>
            <person name="Chovatia M."/>
            <person name="Grimwood J."/>
            <person name="Jenkins J.W."/>
            <person name="Jueterbock A."/>
            <person name="Mraz A."/>
            <person name="Stam W.T."/>
            <person name="Tice H."/>
            <person name="Bornberg-Bauer E."/>
            <person name="Green P.J."/>
            <person name="Pearson G.A."/>
            <person name="Procaccini G."/>
            <person name="Duarte C.M."/>
            <person name="Schmutz J."/>
            <person name="Reusch T.B.H."/>
            <person name="Van de Peer Y."/>
        </authorList>
    </citation>
    <scope>NUCLEOTIDE SEQUENCE [LARGE SCALE GENOMIC DNA]</scope>
    <source>
        <strain evidence="4">cv. Finnish</strain>
    </source>
</reference>
<gene>
    <name evidence="3" type="ORF">ZOSMA_31G01220</name>
</gene>
<keyword evidence="4" id="KW-1185">Reference proteome</keyword>
<dbReference type="OrthoDB" id="585255at2759"/>
<dbReference type="PANTHER" id="PTHR31533:SF2">
    <property type="entry name" value="GPI-ANCHORED PROTEIN LLG1"/>
    <property type="match status" value="1"/>
</dbReference>
<evidence type="ECO:0000256" key="1">
    <source>
        <dbReference type="SAM" id="Phobius"/>
    </source>
</evidence>
<dbReference type="InterPro" id="IPR039307">
    <property type="entry name" value="LORELEI-like"/>
</dbReference>
<evidence type="ECO:0000313" key="4">
    <source>
        <dbReference type="Proteomes" id="UP000036987"/>
    </source>
</evidence>
<dbReference type="InterPro" id="IPR058888">
    <property type="entry name" value="LLG1-like"/>
</dbReference>
<dbReference type="AlphaFoldDB" id="A0A0K9P969"/>
<proteinExistence type="predicted"/>
<protein>
    <submittedName>
        <fullName evidence="3">GPI-anchored protein LORELEI</fullName>
    </submittedName>
</protein>
<comment type="caution">
    <text evidence="3">The sequence shown here is derived from an EMBL/GenBank/DDBJ whole genome shotgun (WGS) entry which is preliminary data.</text>
</comment>
<keyword evidence="1" id="KW-0472">Membrane</keyword>
<dbReference type="Pfam" id="PF26578">
    <property type="entry name" value="LLG1"/>
    <property type="match status" value="1"/>
</dbReference>
<organism evidence="3 4">
    <name type="scientific">Zostera marina</name>
    <name type="common">Eelgrass</name>
    <dbReference type="NCBI Taxonomy" id="29655"/>
    <lineage>
        <taxon>Eukaryota</taxon>
        <taxon>Viridiplantae</taxon>
        <taxon>Streptophyta</taxon>
        <taxon>Embryophyta</taxon>
        <taxon>Tracheophyta</taxon>
        <taxon>Spermatophyta</taxon>
        <taxon>Magnoliopsida</taxon>
        <taxon>Liliopsida</taxon>
        <taxon>Zosteraceae</taxon>
        <taxon>Zostera</taxon>
    </lineage>
</organism>
<dbReference type="Proteomes" id="UP000036987">
    <property type="component" value="Unassembled WGS sequence"/>
</dbReference>
<feature type="domain" description="GPI-anchored protein LLG1-like" evidence="2">
    <location>
        <begin position="57"/>
        <end position="132"/>
    </location>
</feature>
<dbReference type="OMA" id="TRTTCKE"/>
<name>A0A0K9P969_ZOSMR</name>
<evidence type="ECO:0000259" key="2">
    <source>
        <dbReference type="Pfam" id="PF26578"/>
    </source>
</evidence>
<keyword evidence="1" id="KW-1133">Transmembrane helix</keyword>
<feature type="transmembrane region" description="Helical" evidence="1">
    <location>
        <begin position="148"/>
        <end position="164"/>
    </location>
</feature>
<keyword evidence="1" id="KW-0812">Transmembrane</keyword>
<accession>A0A0K9P969</accession>
<dbReference type="STRING" id="29655.A0A0K9P969"/>
<evidence type="ECO:0000313" key="3">
    <source>
        <dbReference type="EMBL" id="KMZ65534.1"/>
    </source>
</evidence>
<dbReference type="PANTHER" id="PTHR31533">
    <property type="entry name" value="GPI-ANCHORED PROTEIN LLG1-RELATED-RELATED"/>
    <property type="match status" value="1"/>
</dbReference>
<sequence>MGEVDVPVSFFRHCILFFLVASAVLPGSATVINDDAFASGGSVRRNLLQTKKSCPLNFEFMNYTVITSKCKGPLYPPKLCCEGFKEFACPVAEEINDGTNDCATTMFSYINLYGKYPPGLFASECREGKEGLECPLDSTSSSDARRRLLSPSVAVFVAGLFLIFS</sequence>
<dbReference type="EMBL" id="LFYR01001032">
    <property type="protein sequence ID" value="KMZ65534.1"/>
    <property type="molecule type" value="Genomic_DNA"/>
</dbReference>